<dbReference type="GO" id="GO:0002758">
    <property type="term" value="P:innate immune response-activating signaling pathway"/>
    <property type="evidence" value="ECO:0007669"/>
    <property type="project" value="UniProtKB-ARBA"/>
</dbReference>
<keyword evidence="6" id="KW-1185">Reference proteome</keyword>
<evidence type="ECO:0000256" key="2">
    <source>
        <dbReference type="ARBA" id="ARBA00022821"/>
    </source>
</evidence>
<dbReference type="STRING" id="4533.J3N9A6"/>
<dbReference type="Gene3D" id="3.40.50.300">
    <property type="entry name" value="P-loop containing nucleotide triphosphate hydrolases"/>
    <property type="match status" value="1"/>
</dbReference>
<sequence length="340" mass="39057">MISVVRFGGLGKTTLAKAVFDVLKVQFDYAGFVLVGQKPSITKILKDILIEFNKHKYMSFDAPALSERHLINELRECLDKKRTCMLYLSIYREDHWIEKCSLIWKWIAEGFFHVEEGKGLFEVGERYSIELINKSMIEQTVEKYFGSKVNGCHIHDMVLDLIRILAKQENFVEIFDRTHDDSYLRSETVHRLALHKSWNQYNNLGIGMEQLRSFNAIGCPNRMIPPLVSFQVLRVLALEKCVVNGICQLKHLGKLLQLRLKKLTMLDIHFNIESEGSMNALVESLHSLCKIYNIYIHFNVKGNSLEAQTVMSICGKAGSPRDSFMIFGRMACVCLDCQHG</sequence>
<accession>J3N9A6</accession>
<dbReference type="InterPro" id="IPR055414">
    <property type="entry name" value="LRR_R13L4/SHOC2-like"/>
</dbReference>
<dbReference type="eggNOG" id="KOG4658">
    <property type="taxonomic scope" value="Eukaryota"/>
</dbReference>
<reference evidence="5" key="1">
    <citation type="journal article" date="2013" name="Nat. Commun.">
        <title>Whole-genome sequencing of Oryza brachyantha reveals mechanisms underlying Oryza genome evolution.</title>
        <authorList>
            <person name="Chen J."/>
            <person name="Huang Q."/>
            <person name="Gao D."/>
            <person name="Wang J."/>
            <person name="Lang Y."/>
            <person name="Liu T."/>
            <person name="Li B."/>
            <person name="Bai Z."/>
            <person name="Luis Goicoechea J."/>
            <person name="Liang C."/>
            <person name="Chen C."/>
            <person name="Zhang W."/>
            <person name="Sun S."/>
            <person name="Liao Y."/>
            <person name="Zhang X."/>
            <person name="Yang L."/>
            <person name="Song C."/>
            <person name="Wang M."/>
            <person name="Shi J."/>
            <person name="Liu G."/>
            <person name="Liu J."/>
            <person name="Zhou H."/>
            <person name="Zhou W."/>
            <person name="Yu Q."/>
            <person name="An N."/>
            <person name="Chen Y."/>
            <person name="Cai Q."/>
            <person name="Wang B."/>
            <person name="Liu B."/>
            <person name="Min J."/>
            <person name="Huang Y."/>
            <person name="Wu H."/>
            <person name="Li Z."/>
            <person name="Zhang Y."/>
            <person name="Yin Y."/>
            <person name="Song W."/>
            <person name="Jiang J."/>
            <person name="Jackson S.A."/>
            <person name="Wing R.A."/>
            <person name="Wang J."/>
            <person name="Chen M."/>
        </authorList>
    </citation>
    <scope>NUCLEOTIDE SEQUENCE [LARGE SCALE GENOMIC DNA]</scope>
    <source>
        <strain evidence="5">cv. IRGC 101232</strain>
    </source>
</reference>
<dbReference type="InterPro" id="IPR058922">
    <property type="entry name" value="WHD_DRP"/>
</dbReference>
<dbReference type="Proteomes" id="UP000006038">
    <property type="component" value="Chromosome 11"/>
</dbReference>
<dbReference type="Pfam" id="PF23598">
    <property type="entry name" value="LRR_14"/>
    <property type="match status" value="1"/>
</dbReference>
<dbReference type="SUPFAM" id="SSF52058">
    <property type="entry name" value="L domain-like"/>
    <property type="match status" value="1"/>
</dbReference>
<dbReference type="Pfam" id="PF23559">
    <property type="entry name" value="WHD_DRP"/>
    <property type="match status" value="1"/>
</dbReference>
<feature type="domain" description="Disease resistance R13L4/SHOC-2-like LRR" evidence="4">
    <location>
        <begin position="210"/>
        <end position="259"/>
    </location>
</feature>
<evidence type="ECO:0000313" key="5">
    <source>
        <dbReference type="EnsemblPlants" id="OB11G23920.1"/>
    </source>
</evidence>
<dbReference type="EnsemblPlants" id="OB11G23920.1">
    <property type="protein sequence ID" value="OB11G23920.1"/>
    <property type="gene ID" value="OB11G23920"/>
</dbReference>
<evidence type="ECO:0000313" key="6">
    <source>
        <dbReference type="Proteomes" id="UP000006038"/>
    </source>
</evidence>
<feature type="domain" description="Disease resistance protein winged helix" evidence="3">
    <location>
        <begin position="90"/>
        <end position="162"/>
    </location>
</feature>
<keyword evidence="1" id="KW-0677">Repeat</keyword>
<dbReference type="InterPro" id="IPR027417">
    <property type="entry name" value="P-loop_NTPase"/>
</dbReference>
<dbReference type="PANTHER" id="PTHR23155:SF1116">
    <property type="entry name" value="OS12G0273300 PROTEIN"/>
    <property type="match status" value="1"/>
</dbReference>
<dbReference type="AlphaFoldDB" id="J3N9A6"/>
<dbReference type="PANTHER" id="PTHR23155">
    <property type="entry name" value="DISEASE RESISTANCE PROTEIN RP"/>
    <property type="match status" value="1"/>
</dbReference>
<evidence type="ECO:0000259" key="3">
    <source>
        <dbReference type="Pfam" id="PF23559"/>
    </source>
</evidence>
<dbReference type="GO" id="GO:0009626">
    <property type="term" value="P:plant-type hypersensitive response"/>
    <property type="evidence" value="ECO:0007669"/>
    <property type="project" value="UniProtKB-ARBA"/>
</dbReference>
<dbReference type="GO" id="GO:0042742">
    <property type="term" value="P:defense response to bacterium"/>
    <property type="evidence" value="ECO:0007669"/>
    <property type="project" value="UniProtKB-ARBA"/>
</dbReference>
<dbReference type="GO" id="GO:0043531">
    <property type="term" value="F:ADP binding"/>
    <property type="evidence" value="ECO:0007669"/>
    <property type="project" value="InterPro"/>
</dbReference>
<dbReference type="SUPFAM" id="SSF52540">
    <property type="entry name" value="P-loop containing nucleoside triphosphate hydrolases"/>
    <property type="match status" value="1"/>
</dbReference>
<dbReference type="HOGENOM" id="CLU_817299_0_0_1"/>
<keyword evidence="2" id="KW-0611">Plant defense</keyword>
<name>J3N9A6_ORYBR</name>
<dbReference type="FunFam" id="1.10.10.10:FF:000322">
    <property type="entry name" value="Probable disease resistance protein At1g63360"/>
    <property type="match status" value="1"/>
</dbReference>
<evidence type="ECO:0000256" key="1">
    <source>
        <dbReference type="ARBA" id="ARBA00022737"/>
    </source>
</evidence>
<protein>
    <submittedName>
        <fullName evidence="5">Uncharacterized protein</fullName>
    </submittedName>
</protein>
<dbReference type="Gramene" id="OB11G23920.1">
    <property type="protein sequence ID" value="OB11G23920.1"/>
    <property type="gene ID" value="OB11G23920"/>
</dbReference>
<proteinExistence type="predicted"/>
<dbReference type="InterPro" id="IPR044974">
    <property type="entry name" value="Disease_R_plants"/>
</dbReference>
<reference evidence="5" key="2">
    <citation type="submission" date="2013-04" db="UniProtKB">
        <authorList>
            <consortium name="EnsemblPlants"/>
        </authorList>
    </citation>
    <scope>IDENTIFICATION</scope>
</reference>
<organism evidence="5">
    <name type="scientific">Oryza brachyantha</name>
    <name type="common">malo sina</name>
    <dbReference type="NCBI Taxonomy" id="4533"/>
    <lineage>
        <taxon>Eukaryota</taxon>
        <taxon>Viridiplantae</taxon>
        <taxon>Streptophyta</taxon>
        <taxon>Embryophyta</taxon>
        <taxon>Tracheophyta</taxon>
        <taxon>Spermatophyta</taxon>
        <taxon>Magnoliopsida</taxon>
        <taxon>Liliopsida</taxon>
        <taxon>Poales</taxon>
        <taxon>Poaceae</taxon>
        <taxon>BOP clade</taxon>
        <taxon>Oryzoideae</taxon>
        <taxon>Oryzeae</taxon>
        <taxon>Oryzinae</taxon>
        <taxon>Oryza</taxon>
    </lineage>
</organism>
<evidence type="ECO:0000259" key="4">
    <source>
        <dbReference type="Pfam" id="PF23598"/>
    </source>
</evidence>